<feature type="region of interest" description="Disordered" evidence="2">
    <location>
        <begin position="142"/>
        <end position="182"/>
    </location>
</feature>
<keyword evidence="1" id="KW-0175">Coiled coil</keyword>
<name>A0A6N7W9E9_9ACTO</name>
<feature type="compositionally biased region" description="Acidic residues" evidence="2">
    <location>
        <begin position="173"/>
        <end position="182"/>
    </location>
</feature>
<dbReference type="InterPro" id="IPR007060">
    <property type="entry name" value="FtsL/DivIC"/>
</dbReference>
<protein>
    <submittedName>
        <fullName evidence="4">Septum formation initiator family protein</fullName>
    </submittedName>
</protein>
<evidence type="ECO:0000256" key="1">
    <source>
        <dbReference type="SAM" id="Coils"/>
    </source>
</evidence>
<evidence type="ECO:0000256" key="3">
    <source>
        <dbReference type="SAM" id="Phobius"/>
    </source>
</evidence>
<dbReference type="RefSeq" id="WP_154546054.1">
    <property type="nucleotide sequence ID" value="NZ_VULO01000012.1"/>
</dbReference>
<proteinExistence type="predicted"/>
<dbReference type="EMBL" id="VULO01000012">
    <property type="protein sequence ID" value="MSS85103.1"/>
    <property type="molecule type" value="Genomic_DNA"/>
</dbReference>
<keyword evidence="3" id="KW-1133">Transmembrane helix</keyword>
<gene>
    <name evidence="4" type="ORF">FYJ24_10080</name>
</gene>
<sequence>MSDTDPIRRPKAPRGPGGNSRPARRPEDVRASARPKRVSRQNQVESSQPKKKGFALTSLTFSLRAVIASAVVVVAALVTVPVALQWADQAREYQAAIGELEEAKATRAELENELANWDNKEYIASQARSRLGLVEKGETQFSVADAPQRQAEKDAEDKRRGPERPWTMVVQEELQEADIVSE</sequence>
<dbReference type="AlphaFoldDB" id="A0A6N7W9E9"/>
<reference evidence="4 5" key="1">
    <citation type="submission" date="2019-08" db="EMBL/GenBank/DDBJ databases">
        <title>In-depth cultivation of the pig gut microbiome towards novel bacterial diversity and tailored functional studies.</title>
        <authorList>
            <person name="Wylensek D."/>
            <person name="Hitch T.C.A."/>
            <person name="Clavel T."/>
        </authorList>
    </citation>
    <scope>NUCLEOTIDE SEQUENCE [LARGE SCALE GENOMIC DNA]</scope>
    <source>
        <strain evidence="4 5">WB03_NA08</strain>
    </source>
</reference>
<comment type="caution">
    <text evidence="4">The sequence shown here is derived from an EMBL/GenBank/DDBJ whole genome shotgun (WGS) entry which is preliminary data.</text>
</comment>
<dbReference type="Pfam" id="PF04977">
    <property type="entry name" value="DivIC"/>
    <property type="match status" value="1"/>
</dbReference>
<organism evidence="4 5">
    <name type="scientific">Scrofimicrobium canadense</name>
    <dbReference type="NCBI Taxonomy" id="2652290"/>
    <lineage>
        <taxon>Bacteria</taxon>
        <taxon>Bacillati</taxon>
        <taxon>Actinomycetota</taxon>
        <taxon>Actinomycetes</taxon>
        <taxon>Actinomycetales</taxon>
        <taxon>Actinomycetaceae</taxon>
        <taxon>Scrofimicrobium</taxon>
    </lineage>
</organism>
<feature type="coiled-coil region" evidence="1">
    <location>
        <begin position="93"/>
        <end position="120"/>
    </location>
</feature>
<evidence type="ECO:0000313" key="4">
    <source>
        <dbReference type="EMBL" id="MSS85103.1"/>
    </source>
</evidence>
<dbReference type="Proteomes" id="UP000470875">
    <property type="component" value="Unassembled WGS sequence"/>
</dbReference>
<evidence type="ECO:0000256" key="2">
    <source>
        <dbReference type="SAM" id="MobiDB-lite"/>
    </source>
</evidence>
<feature type="compositionally biased region" description="Basic and acidic residues" evidence="2">
    <location>
        <begin position="150"/>
        <end position="163"/>
    </location>
</feature>
<evidence type="ECO:0000313" key="5">
    <source>
        <dbReference type="Proteomes" id="UP000470875"/>
    </source>
</evidence>
<keyword evidence="3" id="KW-0812">Transmembrane</keyword>
<feature type="transmembrane region" description="Helical" evidence="3">
    <location>
        <begin position="61"/>
        <end position="84"/>
    </location>
</feature>
<keyword evidence="3" id="KW-0472">Membrane</keyword>
<accession>A0A6N7W9E9</accession>
<keyword evidence="5" id="KW-1185">Reference proteome</keyword>
<feature type="region of interest" description="Disordered" evidence="2">
    <location>
        <begin position="1"/>
        <end position="51"/>
    </location>
</feature>